<dbReference type="EMBL" id="SSND01000005">
    <property type="protein sequence ID" value="THD81414.1"/>
    <property type="molecule type" value="Genomic_DNA"/>
</dbReference>
<dbReference type="CDD" id="cd00609">
    <property type="entry name" value="AAT_like"/>
    <property type="match status" value="1"/>
</dbReference>
<comment type="catalytic activity">
    <reaction evidence="7">
        <text>L-aspartate + 2-oxoglutarate = oxaloacetate + L-glutamate</text>
        <dbReference type="Rhea" id="RHEA:21824"/>
        <dbReference type="ChEBI" id="CHEBI:16452"/>
        <dbReference type="ChEBI" id="CHEBI:16810"/>
        <dbReference type="ChEBI" id="CHEBI:29985"/>
        <dbReference type="ChEBI" id="CHEBI:29991"/>
        <dbReference type="EC" id="2.6.1.1"/>
    </reaction>
</comment>
<evidence type="ECO:0000256" key="2">
    <source>
        <dbReference type="ARBA" id="ARBA00007441"/>
    </source>
</evidence>
<gene>
    <name evidence="9" type="ORF">E7811_15960</name>
</gene>
<evidence type="ECO:0000313" key="9">
    <source>
        <dbReference type="EMBL" id="THD81414.1"/>
    </source>
</evidence>
<dbReference type="Pfam" id="PF00155">
    <property type="entry name" value="Aminotran_1_2"/>
    <property type="match status" value="1"/>
</dbReference>
<keyword evidence="4 9" id="KW-0032">Aminotransferase</keyword>
<dbReference type="RefSeq" id="WP_136395672.1">
    <property type="nucleotide sequence ID" value="NZ_SSND01000005.1"/>
</dbReference>
<dbReference type="GO" id="GO:0004069">
    <property type="term" value="F:L-aspartate:2-oxoglutarate aminotransferase activity"/>
    <property type="evidence" value="ECO:0007669"/>
    <property type="project" value="UniProtKB-EC"/>
</dbReference>
<evidence type="ECO:0000256" key="4">
    <source>
        <dbReference type="ARBA" id="ARBA00022576"/>
    </source>
</evidence>
<protein>
    <recommendedName>
        <fullName evidence="3">aspartate transaminase</fullName>
        <ecNumber evidence="3">2.6.1.1</ecNumber>
    </recommendedName>
</protein>
<dbReference type="EC" id="2.6.1.1" evidence="3"/>
<dbReference type="PANTHER" id="PTHR46383:SF1">
    <property type="entry name" value="ASPARTATE AMINOTRANSFERASE"/>
    <property type="match status" value="1"/>
</dbReference>
<evidence type="ECO:0000256" key="5">
    <source>
        <dbReference type="ARBA" id="ARBA00022679"/>
    </source>
</evidence>
<evidence type="ECO:0000256" key="3">
    <source>
        <dbReference type="ARBA" id="ARBA00012753"/>
    </source>
</evidence>
<organism evidence="9 10">
    <name type="scientific">Aliigemmobacter aestuarii</name>
    <dbReference type="NCBI Taxonomy" id="1445661"/>
    <lineage>
        <taxon>Bacteria</taxon>
        <taxon>Pseudomonadati</taxon>
        <taxon>Pseudomonadota</taxon>
        <taxon>Alphaproteobacteria</taxon>
        <taxon>Rhodobacterales</taxon>
        <taxon>Paracoccaceae</taxon>
        <taxon>Aliigemmobacter</taxon>
    </lineage>
</organism>
<evidence type="ECO:0000256" key="6">
    <source>
        <dbReference type="ARBA" id="ARBA00022898"/>
    </source>
</evidence>
<dbReference type="InterPro" id="IPR015422">
    <property type="entry name" value="PyrdxlP-dep_Trfase_small"/>
</dbReference>
<keyword evidence="10" id="KW-1185">Reference proteome</keyword>
<dbReference type="GO" id="GO:0006520">
    <property type="term" value="P:amino acid metabolic process"/>
    <property type="evidence" value="ECO:0007669"/>
    <property type="project" value="InterPro"/>
</dbReference>
<feature type="domain" description="Aminotransferase class I/classII large" evidence="8">
    <location>
        <begin position="33"/>
        <end position="383"/>
    </location>
</feature>
<dbReference type="OrthoDB" id="9766084at2"/>
<dbReference type="PANTHER" id="PTHR46383">
    <property type="entry name" value="ASPARTATE AMINOTRANSFERASE"/>
    <property type="match status" value="1"/>
</dbReference>
<dbReference type="Proteomes" id="UP000309450">
    <property type="component" value="Unassembled WGS sequence"/>
</dbReference>
<comment type="cofactor">
    <cofactor evidence="1">
        <name>pyridoxal 5'-phosphate</name>
        <dbReference type="ChEBI" id="CHEBI:597326"/>
    </cofactor>
</comment>
<comment type="caution">
    <text evidence="9">The sequence shown here is derived from an EMBL/GenBank/DDBJ whole genome shotgun (WGS) entry which is preliminary data.</text>
</comment>
<dbReference type="Gene3D" id="3.40.640.10">
    <property type="entry name" value="Type I PLP-dependent aspartate aminotransferase-like (Major domain)"/>
    <property type="match status" value="1"/>
</dbReference>
<evidence type="ECO:0000313" key="10">
    <source>
        <dbReference type="Proteomes" id="UP000309450"/>
    </source>
</evidence>
<keyword evidence="6" id="KW-0663">Pyridoxal phosphate</keyword>
<dbReference type="Gene3D" id="3.90.1150.10">
    <property type="entry name" value="Aspartate Aminotransferase, domain 1"/>
    <property type="match status" value="1"/>
</dbReference>
<evidence type="ECO:0000256" key="7">
    <source>
        <dbReference type="ARBA" id="ARBA00049185"/>
    </source>
</evidence>
<reference evidence="9 10" key="1">
    <citation type="submission" date="2019-04" db="EMBL/GenBank/DDBJ databases">
        <title>Draft genome sequence of Gemmobacter aestuarii sp. nov.</title>
        <authorList>
            <person name="Hameed A."/>
            <person name="Lin S.-Y."/>
            <person name="Shahina M."/>
            <person name="Lai W.-A."/>
            <person name="Young C.-C."/>
        </authorList>
    </citation>
    <scope>NUCLEOTIDE SEQUENCE [LARGE SCALE GENOMIC DNA]</scope>
    <source>
        <strain evidence="9 10">CC-PW-75</strain>
    </source>
</reference>
<dbReference type="InterPro" id="IPR050596">
    <property type="entry name" value="AspAT/PAT-like"/>
</dbReference>
<dbReference type="SUPFAM" id="SSF53383">
    <property type="entry name" value="PLP-dependent transferases"/>
    <property type="match status" value="1"/>
</dbReference>
<keyword evidence="5 9" id="KW-0808">Transferase</keyword>
<dbReference type="GO" id="GO:0030170">
    <property type="term" value="F:pyridoxal phosphate binding"/>
    <property type="evidence" value="ECO:0007669"/>
    <property type="project" value="InterPro"/>
</dbReference>
<name>A0A4S3ML22_9RHOB</name>
<accession>A0A4S3ML22</accession>
<dbReference type="InterPro" id="IPR004839">
    <property type="entry name" value="Aminotransferase_I/II_large"/>
</dbReference>
<dbReference type="InterPro" id="IPR015421">
    <property type="entry name" value="PyrdxlP-dep_Trfase_major"/>
</dbReference>
<dbReference type="InterPro" id="IPR015424">
    <property type="entry name" value="PyrdxlP-dep_Trfase"/>
</dbReference>
<comment type="similarity">
    <text evidence="2">Belongs to the class-I pyridoxal-phosphate-dependent aminotransferase family.</text>
</comment>
<proteinExistence type="inferred from homology"/>
<sequence>MKYASVTDRLSGLGSAKWRVHIRARELAAEGREIIELTIGEPDVPCPPEMIEDAARAMAAGRTGYSNGRGEPALVEALAARYSARRGRPVTAENIMCFPGTQTTLYAVFRAIAEDGDEVLVGDPLYASYEGVIESCGARVVPVPLRPEKGFRMQAADLAARITPRSRVIFLNTPHNPTGAVLTRQDIADIGDLAIRHDLWIVSDEVYEDLVFAGAEFVSPLDFPELADRTIATASISKSHAAPGFRSGWCVGSAEFCERLLPLSETMLFGNQPFIADMTARAISRPSPVAPGMAERFARRADIIRHRLHGTAGLAVHRPDAGMFALVDVRATGLSGQEFAGRLLEECGVAVMPGESFGQALGGWLRLALTQPDEATTEACRRIAAFALDLNRKGDAA</sequence>
<evidence type="ECO:0000259" key="8">
    <source>
        <dbReference type="Pfam" id="PF00155"/>
    </source>
</evidence>
<evidence type="ECO:0000256" key="1">
    <source>
        <dbReference type="ARBA" id="ARBA00001933"/>
    </source>
</evidence>
<dbReference type="AlphaFoldDB" id="A0A4S3ML22"/>